<reference evidence="1 2" key="1">
    <citation type="submission" date="2021-06" db="EMBL/GenBank/DDBJ databases">
        <title>Caerostris extrusa draft genome.</title>
        <authorList>
            <person name="Kono N."/>
            <person name="Arakawa K."/>
        </authorList>
    </citation>
    <scope>NUCLEOTIDE SEQUENCE [LARGE SCALE GENOMIC DNA]</scope>
</reference>
<dbReference type="EMBL" id="BPLR01006123">
    <property type="protein sequence ID" value="GIY07552.1"/>
    <property type="molecule type" value="Genomic_DNA"/>
</dbReference>
<organism evidence="1 2">
    <name type="scientific">Caerostris extrusa</name>
    <name type="common">Bark spider</name>
    <name type="synonym">Caerostris bankana</name>
    <dbReference type="NCBI Taxonomy" id="172846"/>
    <lineage>
        <taxon>Eukaryota</taxon>
        <taxon>Metazoa</taxon>
        <taxon>Ecdysozoa</taxon>
        <taxon>Arthropoda</taxon>
        <taxon>Chelicerata</taxon>
        <taxon>Arachnida</taxon>
        <taxon>Araneae</taxon>
        <taxon>Araneomorphae</taxon>
        <taxon>Entelegynae</taxon>
        <taxon>Araneoidea</taxon>
        <taxon>Araneidae</taxon>
        <taxon>Caerostris</taxon>
    </lineage>
</organism>
<keyword evidence="2" id="KW-1185">Reference proteome</keyword>
<evidence type="ECO:0000313" key="1">
    <source>
        <dbReference type="EMBL" id="GIY07552.1"/>
    </source>
</evidence>
<dbReference type="AlphaFoldDB" id="A0AAV4QE04"/>
<protein>
    <submittedName>
        <fullName evidence="1">Uncharacterized protein</fullName>
    </submittedName>
</protein>
<proteinExistence type="predicted"/>
<accession>A0AAV4QE04</accession>
<comment type="caution">
    <text evidence="1">The sequence shown here is derived from an EMBL/GenBank/DDBJ whole genome shotgun (WGS) entry which is preliminary data.</text>
</comment>
<sequence>MPKVFLVNLSGSERSFRSLVPLSRLNNLNFLHRSKLFKICRKDKADFTEESLIRCNAIRKKQLDWDFKRKKKKKKECRVLNNVYSPWSTAF</sequence>
<name>A0AAV4QE04_CAEEX</name>
<gene>
    <name evidence="1" type="ORF">CEXT_793861</name>
</gene>
<dbReference type="Proteomes" id="UP001054945">
    <property type="component" value="Unassembled WGS sequence"/>
</dbReference>
<evidence type="ECO:0000313" key="2">
    <source>
        <dbReference type="Proteomes" id="UP001054945"/>
    </source>
</evidence>